<dbReference type="GO" id="GO:0051301">
    <property type="term" value="P:cell division"/>
    <property type="evidence" value="ECO:0007669"/>
    <property type="project" value="UniProtKB-KW"/>
</dbReference>
<feature type="compositionally biased region" description="Basic and acidic residues" evidence="1">
    <location>
        <begin position="247"/>
        <end position="257"/>
    </location>
</feature>
<feature type="region of interest" description="Disordered" evidence="1">
    <location>
        <begin position="41"/>
        <end position="63"/>
    </location>
</feature>
<dbReference type="EMBL" id="ML995808">
    <property type="protein sequence ID" value="KAF2774285.1"/>
    <property type="molecule type" value="Genomic_DNA"/>
</dbReference>
<keyword evidence="2" id="KW-0131">Cell cycle</keyword>
<evidence type="ECO:0000313" key="2">
    <source>
        <dbReference type="EMBL" id="KAF2774285.1"/>
    </source>
</evidence>
<evidence type="ECO:0000256" key="1">
    <source>
        <dbReference type="SAM" id="MobiDB-lite"/>
    </source>
</evidence>
<dbReference type="SUPFAM" id="SSF48371">
    <property type="entry name" value="ARM repeat"/>
    <property type="match status" value="1"/>
</dbReference>
<dbReference type="AlphaFoldDB" id="A0A6G1LN27"/>
<protein>
    <submittedName>
        <fullName evidence="2">Cell division control 14, SIN component</fullName>
    </submittedName>
</protein>
<dbReference type="Pfam" id="PF08045">
    <property type="entry name" value="CDC14"/>
    <property type="match status" value="1"/>
</dbReference>
<name>A0A6G1LN27_9PEZI</name>
<evidence type="ECO:0000313" key="3">
    <source>
        <dbReference type="Proteomes" id="UP000799436"/>
    </source>
</evidence>
<dbReference type="Proteomes" id="UP000799436">
    <property type="component" value="Unassembled WGS sequence"/>
</dbReference>
<dbReference type="PANTHER" id="PTHR34065">
    <property type="entry name" value="CELL DIVISION CONTROL PROTEIN 14"/>
    <property type="match status" value="1"/>
</dbReference>
<dbReference type="PANTHER" id="PTHR34065:SF1">
    <property type="entry name" value="CELL DIVISION CONTROL PROTEIN 14"/>
    <property type="match status" value="1"/>
</dbReference>
<keyword evidence="3" id="KW-1185">Reference proteome</keyword>
<feature type="compositionally biased region" description="Polar residues" evidence="1">
    <location>
        <begin position="217"/>
        <end position="229"/>
    </location>
</feature>
<reference evidence="2" key="1">
    <citation type="journal article" date="2020" name="Stud. Mycol.">
        <title>101 Dothideomycetes genomes: a test case for predicting lifestyles and emergence of pathogens.</title>
        <authorList>
            <person name="Haridas S."/>
            <person name="Albert R."/>
            <person name="Binder M."/>
            <person name="Bloem J."/>
            <person name="Labutti K."/>
            <person name="Salamov A."/>
            <person name="Andreopoulos B."/>
            <person name="Baker S."/>
            <person name="Barry K."/>
            <person name="Bills G."/>
            <person name="Bluhm B."/>
            <person name="Cannon C."/>
            <person name="Castanera R."/>
            <person name="Culley D."/>
            <person name="Daum C."/>
            <person name="Ezra D."/>
            <person name="Gonzalez J."/>
            <person name="Henrissat B."/>
            <person name="Kuo A."/>
            <person name="Liang C."/>
            <person name="Lipzen A."/>
            <person name="Lutzoni F."/>
            <person name="Magnuson J."/>
            <person name="Mondo S."/>
            <person name="Nolan M."/>
            <person name="Ohm R."/>
            <person name="Pangilinan J."/>
            <person name="Park H.-J."/>
            <person name="Ramirez L."/>
            <person name="Alfaro M."/>
            <person name="Sun H."/>
            <person name="Tritt A."/>
            <person name="Yoshinaga Y."/>
            <person name="Zwiers L.-H."/>
            <person name="Turgeon B."/>
            <person name="Goodwin S."/>
            <person name="Spatafora J."/>
            <person name="Crous P."/>
            <person name="Grigoriev I."/>
        </authorList>
    </citation>
    <scope>NUCLEOTIDE SEQUENCE</scope>
    <source>
        <strain evidence="2">CBS 116005</strain>
    </source>
</reference>
<dbReference type="OrthoDB" id="5357220at2759"/>
<dbReference type="InterPro" id="IPR016024">
    <property type="entry name" value="ARM-type_fold"/>
</dbReference>
<gene>
    <name evidence="2" type="ORF">EJ03DRAFT_322880</name>
</gene>
<dbReference type="InterPro" id="IPR012535">
    <property type="entry name" value="Cell_div_Cdc14"/>
</dbReference>
<proteinExistence type="predicted"/>
<feature type="region of interest" description="Disordered" evidence="1">
    <location>
        <begin position="217"/>
        <end position="257"/>
    </location>
</feature>
<keyword evidence="2" id="KW-0132">Cell division</keyword>
<accession>A0A6G1LN27</accession>
<sequence>MESLLSVSFDNLSSRDNVRIRKGLRQIEGLLAQICLSSSRLSPHKHKRSPGELNGAEKGGRGVKQLGDLRKDAAFREFFRLQEGFRWNVASRLTATLERLMGQPASDPTDTLILSTLDSLQGLLLLHPPSRILFNREDYMNLLLDLLDPSNPPKVQSQALLVLVTALLGEPKNTRTFEQVDGLLTVTSLFKGRGTSREVKMRTLEFLYFYLMPEAPPTTSHSAPNTAVLQRSGEDRARAAAGHARTHSGDSDDARMDIDEEGDAAGKKETKTTEVKQKLLGKHLNNVDELVRDIRENAVFGTAIG</sequence>
<organism evidence="2 3">
    <name type="scientific">Teratosphaeria nubilosa</name>
    <dbReference type="NCBI Taxonomy" id="161662"/>
    <lineage>
        <taxon>Eukaryota</taxon>
        <taxon>Fungi</taxon>
        <taxon>Dikarya</taxon>
        <taxon>Ascomycota</taxon>
        <taxon>Pezizomycotina</taxon>
        <taxon>Dothideomycetes</taxon>
        <taxon>Dothideomycetidae</taxon>
        <taxon>Mycosphaerellales</taxon>
        <taxon>Teratosphaeriaceae</taxon>
        <taxon>Teratosphaeria</taxon>
    </lineage>
</organism>